<protein>
    <submittedName>
        <fullName evidence="1">Uncharacterized protein</fullName>
    </submittedName>
</protein>
<evidence type="ECO:0000313" key="2">
    <source>
        <dbReference type="Proteomes" id="UP000004810"/>
    </source>
</evidence>
<gene>
    <name evidence="1" type="ORF">WUBG_07608</name>
</gene>
<dbReference type="EMBL" id="ADBV01003608">
    <property type="protein sequence ID" value="EJW81485.1"/>
    <property type="molecule type" value="Genomic_DNA"/>
</dbReference>
<organism evidence="1 2">
    <name type="scientific">Wuchereria bancrofti</name>
    <dbReference type="NCBI Taxonomy" id="6293"/>
    <lineage>
        <taxon>Eukaryota</taxon>
        <taxon>Metazoa</taxon>
        <taxon>Ecdysozoa</taxon>
        <taxon>Nematoda</taxon>
        <taxon>Chromadorea</taxon>
        <taxon>Rhabditida</taxon>
        <taxon>Spirurina</taxon>
        <taxon>Spiruromorpha</taxon>
        <taxon>Filarioidea</taxon>
        <taxon>Onchocercidae</taxon>
        <taxon>Wuchereria</taxon>
    </lineage>
</organism>
<dbReference type="AlphaFoldDB" id="J9B3C4"/>
<reference evidence="2" key="1">
    <citation type="submission" date="2012-08" db="EMBL/GenBank/DDBJ databases">
        <title>The Genome Sequence of Wuchereria bancrofti.</title>
        <authorList>
            <person name="Nutman T.B."/>
            <person name="Fink D.L."/>
            <person name="Russ C."/>
            <person name="Young S."/>
            <person name="Zeng Q."/>
            <person name="Koehrsen M."/>
            <person name="Alvarado L."/>
            <person name="Berlin A."/>
            <person name="Chapman S.B."/>
            <person name="Chen Z."/>
            <person name="Freedman E."/>
            <person name="Gellesch M."/>
            <person name="Goldberg J."/>
            <person name="Griggs A."/>
            <person name="Gujja S."/>
            <person name="Heilman E.R."/>
            <person name="Heiman D."/>
            <person name="Hepburn T."/>
            <person name="Howarth C."/>
            <person name="Jen D."/>
            <person name="Larson L."/>
            <person name="Lewis B."/>
            <person name="Mehta T."/>
            <person name="Park D."/>
            <person name="Pearson M."/>
            <person name="Roberts A."/>
            <person name="Saif S."/>
            <person name="Shea T."/>
            <person name="Shenoy N."/>
            <person name="Sisk P."/>
            <person name="Stolte C."/>
            <person name="Sykes S."/>
            <person name="Walk T."/>
            <person name="White J."/>
            <person name="Yandava C."/>
            <person name="Haas B."/>
            <person name="Henn M.R."/>
            <person name="Nusbaum C."/>
            <person name="Birren B."/>
        </authorList>
    </citation>
    <scope>NUCLEOTIDE SEQUENCE [LARGE SCALE GENOMIC DNA]</scope>
    <source>
        <strain evidence="2">NA</strain>
    </source>
</reference>
<sequence>MLRVFNKVPSWAYVTLGYVELLDMSGSGIFWRVYELLLEKSLMDDMDLEMVEEYYLKSEGKSLISSRINKDTAVSVEAQANVRPNW</sequence>
<dbReference type="Proteomes" id="UP000004810">
    <property type="component" value="Unassembled WGS sequence"/>
</dbReference>
<comment type="caution">
    <text evidence="1">The sequence shown here is derived from an EMBL/GenBank/DDBJ whole genome shotgun (WGS) entry which is preliminary data.</text>
</comment>
<evidence type="ECO:0000313" key="1">
    <source>
        <dbReference type="EMBL" id="EJW81485.1"/>
    </source>
</evidence>
<name>J9B3C4_WUCBA</name>
<proteinExistence type="predicted"/>
<accession>J9B3C4</accession>